<dbReference type="PANTHER" id="PTHR45197">
    <property type="entry name" value="SYNTHASE, PUTATIVE (AFU_ORTHOLOGUE AFUA_7G04190)-RELATED"/>
    <property type="match status" value="1"/>
</dbReference>
<dbReference type="PANTHER" id="PTHR45197:SF1">
    <property type="entry name" value="SPHINGOLIPID C9-METHYLTRANSFERASE A-RELATED"/>
    <property type="match status" value="1"/>
</dbReference>
<evidence type="ECO:0000256" key="15">
    <source>
        <dbReference type="SAM" id="Phobius"/>
    </source>
</evidence>
<evidence type="ECO:0000256" key="5">
    <source>
        <dbReference type="ARBA" id="ARBA00022516"/>
    </source>
</evidence>
<evidence type="ECO:0000313" key="16">
    <source>
        <dbReference type="EMBL" id="KIY44320.1"/>
    </source>
</evidence>
<dbReference type="GO" id="GO:0006665">
    <property type="term" value="P:sphingolipid metabolic process"/>
    <property type="evidence" value="ECO:0007669"/>
    <property type="project" value="UniProtKB-KW"/>
</dbReference>
<keyword evidence="17" id="KW-1185">Reference proteome</keyword>
<dbReference type="Proteomes" id="UP000054144">
    <property type="component" value="Unassembled WGS sequence"/>
</dbReference>
<dbReference type="EMBL" id="KN882092">
    <property type="protein sequence ID" value="KIY44320.1"/>
    <property type="molecule type" value="Genomic_DNA"/>
</dbReference>
<sequence>MSSTTVKVTNYPTIKNAPVAGLAEGNGAFNNVHLIILVLVVPYIVKAFTPFVNCGGLKTYLFLLLLTGVPTVVAYWTLISVYGRRVNEKVTLPSKNIEEYITIKDPELKRIYGGKSKMAMQVFHDAYFEGKVDIKGDVLETLEYRHDFTNMHFTPELFRYVFLRLIPDVVRHTQDQDEDQVRDHYDRGDDFYSWFLGPRMIYTSGIISDPSVQETLEQLQDNKMLVVCEKLGLKEGDRLLDVGCGWGTLVAYAAKNYGVDATGVTLARNQAKFGTDRIAANGISPSQARILCHDYREIPAGQKFDKIVCLEMAEHVGIRRYHIFLKQIYDLLDDDGVMVFQVAGIRPSWQFEDLVWGLFMSKYIFPGADASCSLGWVVRKLEAAGFEIKNIDVLGVHYSATIFRWYQNWVSNKDKVIAAYGERWYRLWVFFLAWSVITSRQGSASVFQFTVHKNLNAYHRINGVRNHASIHVVPAREPITR</sequence>
<name>A0A0D7A0S1_9AGAR</name>
<evidence type="ECO:0000313" key="17">
    <source>
        <dbReference type="Proteomes" id="UP000054144"/>
    </source>
</evidence>
<accession>A0A0D7A0S1</accession>
<keyword evidence="12" id="KW-0443">Lipid metabolism</keyword>
<evidence type="ECO:0000256" key="2">
    <source>
        <dbReference type="ARBA" id="ARBA00004760"/>
    </source>
</evidence>
<comment type="subcellular location">
    <subcellularLocation>
        <location evidence="1">Membrane</location>
        <topology evidence="1">Multi-pass membrane protein</topology>
    </subcellularLocation>
</comment>
<evidence type="ECO:0000256" key="13">
    <source>
        <dbReference type="ARBA" id="ARBA00023136"/>
    </source>
</evidence>
<dbReference type="GO" id="GO:0032259">
    <property type="term" value="P:methylation"/>
    <property type="evidence" value="ECO:0007669"/>
    <property type="project" value="UniProtKB-KW"/>
</dbReference>
<keyword evidence="13 15" id="KW-0472">Membrane</keyword>
<gene>
    <name evidence="16" type="ORF">FISHEDRAFT_77524</name>
</gene>
<keyword evidence="8" id="KW-0949">S-adenosyl-L-methionine</keyword>
<keyword evidence="11 15" id="KW-1133">Transmembrane helix</keyword>
<evidence type="ECO:0000256" key="8">
    <source>
        <dbReference type="ARBA" id="ARBA00022691"/>
    </source>
</evidence>
<feature type="transmembrane region" description="Helical" evidence="15">
    <location>
        <begin position="28"/>
        <end position="48"/>
    </location>
</feature>
<keyword evidence="10" id="KW-0746">Sphingolipid metabolism</keyword>
<evidence type="ECO:0000256" key="14">
    <source>
        <dbReference type="ARBA" id="ARBA00039020"/>
    </source>
</evidence>
<evidence type="ECO:0000256" key="4">
    <source>
        <dbReference type="ARBA" id="ARBA00010815"/>
    </source>
</evidence>
<evidence type="ECO:0000256" key="12">
    <source>
        <dbReference type="ARBA" id="ARBA00023098"/>
    </source>
</evidence>
<evidence type="ECO:0000256" key="10">
    <source>
        <dbReference type="ARBA" id="ARBA00022919"/>
    </source>
</evidence>
<dbReference type="EC" id="2.1.1.317" evidence="14"/>
<dbReference type="Pfam" id="PF02353">
    <property type="entry name" value="CMAS"/>
    <property type="match status" value="1"/>
</dbReference>
<proteinExistence type="inferred from homology"/>
<comment type="similarity">
    <text evidence="4">Belongs to the CFA/CMAS family.</text>
</comment>
<dbReference type="OrthoDB" id="412182at2759"/>
<evidence type="ECO:0000256" key="9">
    <source>
        <dbReference type="ARBA" id="ARBA00022692"/>
    </source>
</evidence>
<evidence type="ECO:0000256" key="7">
    <source>
        <dbReference type="ARBA" id="ARBA00022679"/>
    </source>
</evidence>
<protein>
    <recommendedName>
        <fullName evidence="14">sphingolipid C(9)-methyltransferase</fullName>
        <ecNumber evidence="14">2.1.1.317</ecNumber>
    </recommendedName>
</protein>
<evidence type="ECO:0000256" key="11">
    <source>
        <dbReference type="ARBA" id="ARBA00022989"/>
    </source>
</evidence>
<evidence type="ECO:0000256" key="3">
    <source>
        <dbReference type="ARBA" id="ARBA00004991"/>
    </source>
</evidence>
<dbReference type="SUPFAM" id="SSF53335">
    <property type="entry name" value="S-adenosyl-L-methionine-dependent methyltransferases"/>
    <property type="match status" value="1"/>
</dbReference>
<keyword evidence="9 15" id="KW-0812">Transmembrane</keyword>
<evidence type="ECO:0000256" key="1">
    <source>
        <dbReference type="ARBA" id="ARBA00004141"/>
    </source>
</evidence>
<evidence type="ECO:0000256" key="6">
    <source>
        <dbReference type="ARBA" id="ARBA00022603"/>
    </source>
</evidence>
<dbReference type="InterPro" id="IPR052290">
    <property type="entry name" value="Sphingo_C9-MT"/>
</dbReference>
<organism evidence="16 17">
    <name type="scientific">Fistulina hepatica ATCC 64428</name>
    <dbReference type="NCBI Taxonomy" id="1128425"/>
    <lineage>
        <taxon>Eukaryota</taxon>
        <taxon>Fungi</taxon>
        <taxon>Dikarya</taxon>
        <taxon>Basidiomycota</taxon>
        <taxon>Agaricomycotina</taxon>
        <taxon>Agaricomycetes</taxon>
        <taxon>Agaricomycetidae</taxon>
        <taxon>Agaricales</taxon>
        <taxon>Fistulinaceae</taxon>
        <taxon>Fistulina</taxon>
    </lineage>
</organism>
<keyword evidence="6 16" id="KW-0489">Methyltransferase</keyword>
<dbReference type="AlphaFoldDB" id="A0A0D7A0S1"/>
<keyword evidence="5" id="KW-0444">Lipid biosynthesis</keyword>
<dbReference type="InterPro" id="IPR029063">
    <property type="entry name" value="SAM-dependent_MTases_sf"/>
</dbReference>
<comment type="pathway">
    <text evidence="3">Sphingolipid metabolism.</text>
</comment>
<dbReference type="CDD" id="cd02440">
    <property type="entry name" value="AdoMet_MTases"/>
    <property type="match status" value="1"/>
</dbReference>
<reference evidence="16 17" key="1">
    <citation type="journal article" date="2015" name="Fungal Genet. Biol.">
        <title>Evolution of novel wood decay mechanisms in Agaricales revealed by the genome sequences of Fistulina hepatica and Cylindrobasidium torrendii.</title>
        <authorList>
            <person name="Floudas D."/>
            <person name="Held B.W."/>
            <person name="Riley R."/>
            <person name="Nagy L.G."/>
            <person name="Koehler G."/>
            <person name="Ransdell A.S."/>
            <person name="Younus H."/>
            <person name="Chow J."/>
            <person name="Chiniquy J."/>
            <person name="Lipzen A."/>
            <person name="Tritt A."/>
            <person name="Sun H."/>
            <person name="Haridas S."/>
            <person name="LaButti K."/>
            <person name="Ohm R.A."/>
            <person name="Kues U."/>
            <person name="Blanchette R.A."/>
            <person name="Grigoriev I.V."/>
            <person name="Minto R.E."/>
            <person name="Hibbett D.S."/>
        </authorList>
    </citation>
    <scope>NUCLEOTIDE SEQUENCE [LARGE SCALE GENOMIC DNA]</scope>
    <source>
        <strain evidence="16 17">ATCC 64428</strain>
    </source>
</reference>
<feature type="transmembrane region" description="Helical" evidence="15">
    <location>
        <begin position="60"/>
        <end position="83"/>
    </location>
</feature>
<dbReference type="GO" id="GO:0008168">
    <property type="term" value="F:methyltransferase activity"/>
    <property type="evidence" value="ECO:0007669"/>
    <property type="project" value="UniProtKB-KW"/>
</dbReference>
<dbReference type="Gene3D" id="3.40.50.150">
    <property type="entry name" value="Vaccinia Virus protein VP39"/>
    <property type="match status" value="1"/>
</dbReference>
<dbReference type="GO" id="GO:0016020">
    <property type="term" value="C:membrane"/>
    <property type="evidence" value="ECO:0007669"/>
    <property type="project" value="UniProtKB-SubCell"/>
</dbReference>
<comment type="pathway">
    <text evidence="2">Lipid metabolism; sphingolipid metabolism.</text>
</comment>
<keyword evidence="7 16" id="KW-0808">Transferase</keyword>